<gene>
    <name evidence="2" type="ORF">F9U64_18480</name>
</gene>
<sequence length="308" mass="36901">MIVKARQKSEEHLMLESLHARNGLTEKDKQYYYGLEKGYQGELLFDSWMEELKVDCLILNDVRLKQRNNHFQNDSLMLLAGKLFLFEVKNFEGDYYYEAGRFLQKDKEERNNPLIQLEKNESLLRQLLHTHNIQAPVFAYVVFVNPAFTLYQAPMDKPIIYPSQIRRYLQQFNQLSTPVSMRERQLSEKLTALHNEKSPYSQVPDYEFGQLKKGMYCAGCRKFTLLERREKLFCPKCNWAESVESAVIRNVKEQQLLFPNRKIRTIETYEWCGKMIDKQRIYRILCKHLNKRYHGKMTYYEFENPEDI</sequence>
<dbReference type="PROSITE" id="PS50965">
    <property type="entry name" value="NERD"/>
    <property type="match status" value="1"/>
</dbReference>
<dbReference type="Proteomes" id="UP000480246">
    <property type="component" value="Unassembled WGS sequence"/>
</dbReference>
<name>A0A7C8KX79_9BACI</name>
<evidence type="ECO:0000313" key="3">
    <source>
        <dbReference type="Proteomes" id="UP000480246"/>
    </source>
</evidence>
<organism evidence="2 3">
    <name type="scientific">Gracilibacillus oryzae</name>
    <dbReference type="NCBI Taxonomy" id="1672701"/>
    <lineage>
        <taxon>Bacteria</taxon>
        <taxon>Bacillati</taxon>
        <taxon>Bacillota</taxon>
        <taxon>Bacilli</taxon>
        <taxon>Bacillales</taxon>
        <taxon>Bacillaceae</taxon>
        <taxon>Gracilibacillus</taxon>
    </lineage>
</organism>
<evidence type="ECO:0000313" key="2">
    <source>
        <dbReference type="EMBL" id="KAB8127184.1"/>
    </source>
</evidence>
<proteinExistence type="predicted"/>
<reference evidence="2 3" key="1">
    <citation type="submission" date="2019-10" db="EMBL/GenBank/DDBJ databases">
        <title>Gracilibacillus sp. nov. isolated from rice seeds.</title>
        <authorList>
            <person name="He S."/>
        </authorList>
    </citation>
    <scope>NUCLEOTIDE SEQUENCE [LARGE SCALE GENOMIC DNA]</scope>
    <source>
        <strain evidence="2 3">TD8</strain>
    </source>
</reference>
<comment type="caution">
    <text evidence="2">The sequence shown here is derived from an EMBL/GenBank/DDBJ whole genome shotgun (WGS) entry which is preliminary data.</text>
</comment>
<accession>A0A7C8KX79</accession>
<dbReference type="AlphaFoldDB" id="A0A7C8KX79"/>
<dbReference type="RefSeq" id="WP_153406367.1">
    <property type="nucleotide sequence ID" value="NZ_ML762444.1"/>
</dbReference>
<protein>
    <submittedName>
        <fullName evidence="2">NERD domain-containing protein</fullName>
    </submittedName>
</protein>
<dbReference type="OrthoDB" id="2164794at2"/>
<dbReference type="Pfam" id="PF08378">
    <property type="entry name" value="NERD"/>
    <property type="match status" value="1"/>
</dbReference>
<dbReference type="InterPro" id="IPR011528">
    <property type="entry name" value="NERD"/>
</dbReference>
<feature type="domain" description="NERD" evidence="1">
    <location>
        <begin position="37"/>
        <end position="147"/>
    </location>
</feature>
<dbReference type="EMBL" id="WEID01000095">
    <property type="protein sequence ID" value="KAB8127184.1"/>
    <property type="molecule type" value="Genomic_DNA"/>
</dbReference>
<evidence type="ECO:0000259" key="1">
    <source>
        <dbReference type="PROSITE" id="PS50965"/>
    </source>
</evidence>
<keyword evidence="3" id="KW-1185">Reference proteome</keyword>